<dbReference type="AlphaFoldDB" id="A0A1Y3Z555"/>
<organism evidence="1 2">
    <name type="scientific">Bacteroides clarus</name>
    <dbReference type="NCBI Taxonomy" id="626929"/>
    <lineage>
        <taxon>Bacteria</taxon>
        <taxon>Pseudomonadati</taxon>
        <taxon>Bacteroidota</taxon>
        <taxon>Bacteroidia</taxon>
        <taxon>Bacteroidales</taxon>
        <taxon>Bacteroidaceae</taxon>
        <taxon>Bacteroides</taxon>
    </lineage>
</organism>
<evidence type="ECO:0008006" key="3">
    <source>
        <dbReference type="Google" id="ProtNLM"/>
    </source>
</evidence>
<evidence type="ECO:0000313" key="2">
    <source>
        <dbReference type="Proteomes" id="UP000195386"/>
    </source>
</evidence>
<dbReference type="EMBL" id="NFII01000004">
    <property type="protein sequence ID" value="OUO01671.1"/>
    <property type="molecule type" value="Genomic_DNA"/>
</dbReference>
<accession>A0A1Y3Z555</accession>
<dbReference type="Gene3D" id="2.180.10.10">
    <property type="entry name" value="RHS repeat-associated core"/>
    <property type="match status" value="1"/>
</dbReference>
<evidence type="ECO:0000313" key="1">
    <source>
        <dbReference type="EMBL" id="OUO01671.1"/>
    </source>
</evidence>
<dbReference type="Proteomes" id="UP000195386">
    <property type="component" value="Unassembled WGS sequence"/>
</dbReference>
<proteinExistence type="predicted"/>
<reference evidence="2" key="1">
    <citation type="submission" date="2017-04" db="EMBL/GenBank/DDBJ databases">
        <title>Function of individual gut microbiota members based on whole genome sequencing of pure cultures obtained from chicken caecum.</title>
        <authorList>
            <person name="Medvecky M."/>
            <person name="Cejkova D."/>
            <person name="Polansky O."/>
            <person name="Karasova D."/>
            <person name="Kubasova T."/>
            <person name="Cizek A."/>
            <person name="Rychlik I."/>
        </authorList>
    </citation>
    <scope>NUCLEOTIDE SEQUENCE [LARGE SCALE GENOMIC DNA]</scope>
    <source>
        <strain evidence="2">An43</strain>
    </source>
</reference>
<protein>
    <recommendedName>
        <fullName evidence="3">RHS repeat protein</fullName>
    </recommendedName>
</protein>
<gene>
    <name evidence="1" type="ORF">B5F97_05415</name>
</gene>
<comment type="caution">
    <text evidence="1">The sequence shown here is derived from an EMBL/GenBank/DDBJ whole genome shotgun (WGS) entry which is preliminary data.</text>
</comment>
<dbReference type="RefSeq" id="WP_087425669.1">
    <property type="nucleotide sequence ID" value="NZ_CAMMFP010000002.1"/>
</dbReference>
<name>A0A1Y3Z555_9BACE</name>
<sequence length="481" mass="56487">MNFHRICLLIGILLSGFITTYAQDTPIIRSARITVYKAVQKDTIWTTGNIVDNIYFVKYDNEGRMSVENLLAPDRSPLHKIIYRYDADGKVVKEIYVGTKREGLLCYVWGYGYDAEGRLSTITTMNGRQDTIGIVTAIYDTDGKVQKKIFDDRRTSEARVVELDDTTKLKRESLNYMKSWRKAKRPMQKIVEKDEYGNWTQRTGFALDGHPTYITKRSIIYEGMESDWERLALQDKVKSVRQHSYIAVPMGVETVLRGKKQGHFFAYEFDAQGRIIGDEAFTEKGVSVKTVKYEYGENGKLQKEEHRTPAGALTKYIEYQYGDEGYCKSGAIYNEKSEQTGKVVYRHDWEGNRMQETVYEKDGTKSEDYRYFYDSYGQRIGRKVITSSTENVYPYRRTWNFRQRMTSEEILLPEDKLDRYTYQYNKKGEVISGTEQPAGQPEEKFVYKFHRDEKGNWKIRIKYVDDIPVLYEERKYVYYEE</sequence>